<accession>A0A1B7MWU3</accession>
<organism evidence="1 2">
    <name type="scientific">Rhizopogon vinicolor AM-OR11-026</name>
    <dbReference type="NCBI Taxonomy" id="1314800"/>
    <lineage>
        <taxon>Eukaryota</taxon>
        <taxon>Fungi</taxon>
        <taxon>Dikarya</taxon>
        <taxon>Basidiomycota</taxon>
        <taxon>Agaricomycotina</taxon>
        <taxon>Agaricomycetes</taxon>
        <taxon>Agaricomycetidae</taxon>
        <taxon>Boletales</taxon>
        <taxon>Suillineae</taxon>
        <taxon>Rhizopogonaceae</taxon>
        <taxon>Rhizopogon</taxon>
    </lineage>
</organism>
<keyword evidence="2" id="KW-1185">Reference proteome</keyword>
<dbReference type="Proteomes" id="UP000092154">
    <property type="component" value="Unassembled WGS sequence"/>
</dbReference>
<name>A0A1B7MWU3_9AGAM</name>
<proteinExistence type="predicted"/>
<dbReference type="AlphaFoldDB" id="A0A1B7MWU3"/>
<gene>
    <name evidence="1" type="ORF">K503DRAFT_771851</name>
</gene>
<dbReference type="EMBL" id="KV448373">
    <property type="protein sequence ID" value="OAX37088.1"/>
    <property type="molecule type" value="Genomic_DNA"/>
</dbReference>
<dbReference type="InParanoid" id="A0A1B7MWU3"/>
<evidence type="ECO:0000313" key="2">
    <source>
        <dbReference type="Proteomes" id="UP000092154"/>
    </source>
</evidence>
<reference evidence="1 2" key="1">
    <citation type="submission" date="2016-06" db="EMBL/GenBank/DDBJ databases">
        <title>Comparative genomics of the ectomycorrhizal sister species Rhizopogon vinicolor and Rhizopogon vesiculosus (Basidiomycota: Boletales) reveals a divergence of the mating type B locus.</title>
        <authorList>
            <consortium name="DOE Joint Genome Institute"/>
            <person name="Mujic A.B."/>
            <person name="Kuo A."/>
            <person name="Tritt A."/>
            <person name="Lipzen A."/>
            <person name="Chen C."/>
            <person name="Johnson J."/>
            <person name="Sharma A."/>
            <person name="Barry K."/>
            <person name="Grigoriev I.V."/>
            <person name="Spatafora J.W."/>
        </authorList>
    </citation>
    <scope>NUCLEOTIDE SEQUENCE [LARGE SCALE GENOMIC DNA]</scope>
    <source>
        <strain evidence="1 2">AM-OR11-026</strain>
    </source>
</reference>
<evidence type="ECO:0000313" key="1">
    <source>
        <dbReference type="EMBL" id="OAX37088.1"/>
    </source>
</evidence>
<sequence length="91" mass="9743">MFPDGVCWVLMTAAFLGHARKKRSYAFPATGILWATARSSWAANRDLKGALRSPNAMSQYGVCGGMQSPWRSGFASPVSYIDAVSIGLLGT</sequence>
<protein>
    <submittedName>
        <fullName evidence="1">Uncharacterized protein</fullName>
    </submittedName>
</protein>